<evidence type="ECO:0000256" key="7">
    <source>
        <dbReference type="ARBA" id="ARBA00023315"/>
    </source>
</evidence>
<name>A0A077N5T7_XENBV</name>
<keyword evidence="5" id="KW-0472">Membrane</keyword>
<dbReference type="SUPFAM" id="SSF56925">
    <property type="entry name" value="OMPA-like"/>
    <property type="match status" value="1"/>
</dbReference>
<keyword evidence="4" id="KW-0732">Signal</keyword>
<evidence type="ECO:0000256" key="6">
    <source>
        <dbReference type="ARBA" id="ARBA00023237"/>
    </source>
</evidence>
<keyword evidence="3" id="KW-0808">Transferase</keyword>
<dbReference type="HOGENOM" id="CLU_2811455_0_0_6"/>
<evidence type="ECO:0000256" key="1">
    <source>
        <dbReference type="ARBA" id="ARBA00004442"/>
    </source>
</evidence>
<evidence type="ECO:0000256" key="2">
    <source>
        <dbReference type="ARBA" id="ARBA00006368"/>
    </source>
</evidence>
<dbReference type="RefSeq" id="WP_080717481.1">
    <property type="nucleotide sequence ID" value="NZ_CAWLWN010000026.1"/>
</dbReference>
<comment type="caution">
    <text evidence="8">The sequence shown here is derived from an EMBL/GenBank/DDBJ whole genome shotgun (WGS) entry which is preliminary data.</text>
</comment>
<keyword evidence="7" id="KW-0012">Acyltransferase</keyword>
<dbReference type="Pfam" id="PF07017">
    <property type="entry name" value="PagP"/>
    <property type="match status" value="1"/>
</dbReference>
<dbReference type="Proteomes" id="UP000028511">
    <property type="component" value="Unassembled WGS sequence"/>
</dbReference>
<evidence type="ECO:0000256" key="5">
    <source>
        <dbReference type="ARBA" id="ARBA00023136"/>
    </source>
</evidence>
<proteinExistence type="inferred from homology"/>
<reference evidence="8" key="1">
    <citation type="submission" date="2013-07" db="EMBL/GenBank/DDBJ databases">
        <title>Sub-species coevolution in mutualistic symbiosis.</title>
        <authorList>
            <person name="Murfin K."/>
            <person name="Klassen J."/>
            <person name="Lee M."/>
            <person name="Forst S."/>
            <person name="Stock P."/>
            <person name="Goodrich-Blair H."/>
        </authorList>
    </citation>
    <scope>NUCLEOTIDE SEQUENCE [LARGE SCALE GENOMIC DNA]</scope>
    <source>
        <strain evidence="8">Puntauvense</strain>
    </source>
</reference>
<dbReference type="GO" id="GO:0009279">
    <property type="term" value="C:cell outer membrane"/>
    <property type="evidence" value="ECO:0007669"/>
    <property type="project" value="UniProtKB-SubCell"/>
</dbReference>
<protein>
    <submittedName>
        <fullName evidence="8">Uncharacterized protein</fullName>
    </submittedName>
</protein>
<gene>
    <name evidence="8" type="ORF">XBP1_270081</name>
</gene>
<organism evidence="8">
    <name type="scientific">Xenorhabdus bovienii str. puntauvense</name>
    <dbReference type="NCBI Taxonomy" id="1398201"/>
    <lineage>
        <taxon>Bacteria</taxon>
        <taxon>Pseudomonadati</taxon>
        <taxon>Pseudomonadota</taxon>
        <taxon>Gammaproteobacteria</taxon>
        <taxon>Enterobacterales</taxon>
        <taxon>Morganellaceae</taxon>
        <taxon>Xenorhabdus</taxon>
    </lineage>
</organism>
<dbReference type="InterPro" id="IPR011250">
    <property type="entry name" value="OMP/PagP_B-barrel"/>
</dbReference>
<dbReference type="InterPro" id="IPR009746">
    <property type="entry name" value="LipidA_acyl_PagP"/>
</dbReference>
<accession>A0A077N5T7</accession>
<evidence type="ECO:0000256" key="4">
    <source>
        <dbReference type="ARBA" id="ARBA00022729"/>
    </source>
</evidence>
<dbReference type="AlphaFoldDB" id="A0A077N5T7"/>
<comment type="subcellular location">
    <subcellularLocation>
        <location evidence="1">Cell outer membrane</location>
    </subcellularLocation>
</comment>
<dbReference type="Gene3D" id="2.40.160.20">
    <property type="match status" value="1"/>
</dbReference>
<comment type="similarity">
    <text evidence="2">Belongs to the lipid A palmitoyltransferase family.</text>
</comment>
<sequence length="67" mass="7496">MDPHSSTILLISAIILFHKAYSVWISGALDGFRIGMGLTLNVTASNNYYYAPLPLPIFSIEYNRLSF</sequence>
<dbReference type="EMBL" id="CBSW010000190">
    <property type="protein sequence ID" value="CDG97541.1"/>
    <property type="molecule type" value="Genomic_DNA"/>
</dbReference>
<keyword evidence="6" id="KW-0998">Cell outer membrane</keyword>
<dbReference type="GO" id="GO:0016746">
    <property type="term" value="F:acyltransferase activity"/>
    <property type="evidence" value="ECO:0007669"/>
    <property type="project" value="UniProtKB-KW"/>
</dbReference>
<evidence type="ECO:0000256" key="3">
    <source>
        <dbReference type="ARBA" id="ARBA00022679"/>
    </source>
</evidence>
<evidence type="ECO:0000313" key="8">
    <source>
        <dbReference type="EMBL" id="CDG97541.1"/>
    </source>
</evidence>